<dbReference type="PROSITE" id="PS51670">
    <property type="entry name" value="SHKT"/>
    <property type="match status" value="2"/>
</dbReference>
<dbReference type="InterPro" id="IPR003582">
    <property type="entry name" value="ShKT_dom"/>
</dbReference>
<feature type="region of interest" description="Disordered" evidence="3">
    <location>
        <begin position="237"/>
        <end position="274"/>
    </location>
</feature>
<feature type="compositionally biased region" description="Low complexity" evidence="3">
    <location>
        <begin position="411"/>
        <end position="425"/>
    </location>
</feature>
<evidence type="ECO:0000313" key="6">
    <source>
        <dbReference type="Proteomes" id="UP001159427"/>
    </source>
</evidence>
<proteinExistence type="predicted"/>
<dbReference type="Pfam" id="PF01549">
    <property type="entry name" value="ShK"/>
    <property type="match status" value="3"/>
</dbReference>
<keyword evidence="2" id="KW-1015">Disulfide bond</keyword>
<feature type="region of interest" description="Disordered" evidence="3">
    <location>
        <begin position="483"/>
        <end position="512"/>
    </location>
</feature>
<feature type="compositionally biased region" description="Polar residues" evidence="3">
    <location>
        <begin position="255"/>
        <end position="268"/>
    </location>
</feature>
<protein>
    <recommendedName>
        <fullName evidence="4">ShKT domain-containing protein</fullName>
    </recommendedName>
</protein>
<dbReference type="Proteomes" id="UP001159427">
    <property type="component" value="Unassembled WGS sequence"/>
</dbReference>
<evidence type="ECO:0000256" key="2">
    <source>
        <dbReference type="PROSITE-ProRule" id="PRU01005"/>
    </source>
</evidence>
<evidence type="ECO:0000313" key="5">
    <source>
        <dbReference type="EMBL" id="CAH3028110.1"/>
    </source>
</evidence>
<feature type="compositionally biased region" description="Polar residues" evidence="3">
    <location>
        <begin position="370"/>
        <end position="387"/>
    </location>
</feature>
<feature type="compositionally biased region" description="Polar residues" evidence="3">
    <location>
        <begin position="503"/>
        <end position="512"/>
    </location>
</feature>
<evidence type="ECO:0000259" key="4">
    <source>
        <dbReference type="PROSITE" id="PS51670"/>
    </source>
</evidence>
<feature type="region of interest" description="Disordered" evidence="3">
    <location>
        <begin position="325"/>
        <end position="460"/>
    </location>
</feature>
<feature type="disulfide bond" evidence="2">
    <location>
        <begin position="40"/>
        <end position="74"/>
    </location>
</feature>
<reference evidence="5 6" key="1">
    <citation type="submission" date="2022-05" db="EMBL/GenBank/DDBJ databases">
        <authorList>
            <consortium name="Genoscope - CEA"/>
            <person name="William W."/>
        </authorList>
    </citation>
    <scope>NUCLEOTIDE SEQUENCE [LARGE SCALE GENOMIC DNA]</scope>
</reference>
<evidence type="ECO:0000256" key="1">
    <source>
        <dbReference type="ARBA" id="ARBA00022656"/>
    </source>
</evidence>
<evidence type="ECO:0000256" key="3">
    <source>
        <dbReference type="SAM" id="MobiDB-lite"/>
    </source>
</evidence>
<accession>A0ABN8MEM5</accession>
<keyword evidence="1" id="KW-0800">Toxin</keyword>
<comment type="caution">
    <text evidence="2">Lacks conserved residue(s) required for the propagation of feature annotation.</text>
</comment>
<feature type="disulfide bond" evidence="2">
    <location>
        <begin position="84"/>
        <end position="118"/>
    </location>
</feature>
<feature type="domain" description="ShKT" evidence="4">
    <location>
        <begin position="84"/>
        <end position="118"/>
    </location>
</feature>
<sequence length="512" mass="57022">MHNDLVFDFIAVLQILSRGGAEGKSISLDVSQVRINPLECYDRINQCKEQAEDGYCETNYHYMMDRCPWSCRFCRRAGGDTEKCTDLSKHCSYWVSKKECTTRPDYMAQNCKRSCEMCGPESDYNLTDKETTCPLWAKAGWCQSNEDLLDKCPHSCQKYGVQGANSLDERYITVNFQNSSSVASSKVVTFEAPPPPSAAIRSHSDLDTLPPDLKEVLAKEWWDSKLLKLTQKQNGYVTHPEPRPVTLTIPRESNETASNQTLNATAQSDQKERNRNESGWVSIFFTGPIQQQELVTVPAPLPPPRAYDSLLPKLFLSGGPTWATRNSSKTTHRSPDFSTQTNQEIWKEEKEEDEDLTESGQQKEVVPVRVNSNDQQGLRVDVSSSGSGWDIVKDGAKNSEGNEGDHHLTGEHTTSTSFSFSGSEENITRKMESKQKVPEGDSMEENATLSGSGEEERTRKHVIVADRPKNGLVTEKIKIVLPENDVSGSGKIDDQEGWADSGVSLSGSGQQD</sequence>
<gene>
    <name evidence="5" type="ORF">PEVE_00033184</name>
</gene>
<dbReference type="EMBL" id="CALNXI010000491">
    <property type="protein sequence ID" value="CAH3028110.1"/>
    <property type="molecule type" value="Genomic_DNA"/>
</dbReference>
<feature type="compositionally biased region" description="Basic and acidic residues" evidence="3">
    <location>
        <begin position="426"/>
        <end position="439"/>
    </location>
</feature>
<keyword evidence="6" id="KW-1185">Reference proteome</keyword>
<organism evidence="5 6">
    <name type="scientific">Porites evermanni</name>
    <dbReference type="NCBI Taxonomy" id="104178"/>
    <lineage>
        <taxon>Eukaryota</taxon>
        <taxon>Metazoa</taxon>
        <taxon>Cnidaria</taxon>
        <taxon>Anthozoa</taxon>
        <taxon>Hexacorallia</taxon>
        <taxon>Scleractinia</taxon>
        <taxon>Fungiina</taxon>
        <taxon>Poritidae</taxon>
        <taxon>Porites</taxon>
    </lineage>
</organism>
<name>A0ABN8MEM5_9CNID</name>
<dbReference type="SMART" id="SM00254">
    <property type="entry name" value="ShKT"/>
    <property type="match status" value="3"/>
</dbReference>
<feature type="non-terminal residue" evidence="5">
    <location>
        <position position="512"/>
    </location>
</feature>
<comment type="caution">
    <text evidence="5">The sequence shown here is derived from an EMBL/GenBank/DDBJ whole genome shotgun (WGS) entry which is preliminary data.</text>
</comment>
<feature type="domain" description="ShKT" evidence="4">
    <location>
        <begin position="40"/>
        <end position="74"/>
    </location>
</feature>